<dbReference type="AlphaFoldDB" id="A0A2Z2H5Y1"/>
<sequence length="475" mass="50072">MTGERASMSIHTVFATASIETLLSGLESGQWRALDLVETSLARIEALDRQGPRLRALAHVFAEQARAAAMASDERRRTGQPPGLLEGIPVLVKDNMDVAGWPTTAGARALVGLTADGDATMTRRLRQAGAVIVGKSAMHELAAGITGASSLTGFARNPHALNRSPGGSSSGAAVAVAAGYVPLAIGSDTAGSVRIPSAFNNLYALRASRGALPLDGILPLSPTQDMPGPITRYAGDLERAFAVLSQKPYADTRGRADVSIGVLDAWFADRNETAHDLSAIAYRAVERLEALGARQASVDCPDLRDAVDQANVIAYEFADALAADLATRPTSPVDSLKSLIEKDLHHEQMAAVLRSRADHAGMGSPEYRQALACQRALHERIEAVMTERQLDVLCYPTTRHPPASLGAVQDGINTLLAPVTGMPAINLPIGLDRQGLPVGLELLARSGHEATLLAIARAWDEAGPAWSLPAALRTE</sequence>
<dbReference type="Pfam" id="PF01425">
    <property type="entry name" value="Amidase"/>
    <property type="match status" value="1"/>
</dbReference>
<dbReference type="EMBL" id="CP021323">
    <property type="protein sequence ID" value="ARS52799.1"/>
    <property type="molecule type" value="Genomic_DNA"/>
</dbReference>
<dbReference type="PROSITE" id="PS00571">
    <property type="entry name" value="AMIDASES"/>
    <property type="match status" value="1"/>
</dbReference>
<dbReference type="Proteomes" id="UP000250025">
    <property type="component" value="Chromosome"/>
</dbReference>
<dbReference type="InterPro" id="IPR023631">
    <property type="entry name" value="Amidase_dom"/>
</dbReference>
<dbReference type="PANTHER" id="PTHR11895:SF67">
    <property type="entry name" value="AMIDASE DOMAIN-CONTAINING PROTEIN"/>
    <property type="match status" value="1"/>
</dbReference>
<dbReference type="InterPro" id="IPR036928">
    <property type="entry name" value="AS_sf"/>
</dbReference>
<dbReference type="InterPro" id="IPR000120">
    <property type="entry name" value="Amidase"/>
</dbReference>
<dbReference type="GO" id="GO:0003824">
    <property type="term" value="F:catalytic activity"/>
    <property type="evidence" value="ECO:0007669"/>
    <property type="project" value="InterPro"/>
</dbReference>
<organism evidence="2 3">
    <name type="scientific">Kushneria konosiri</name>
    <dbReference type="NCBI Taxonomy" id="698828"/>
    <lineage>
        <taxon>Bacteria</taxon>
        <taxon>Pseudomonadati</taxon>
        <taxon>Pseudomonadota</taxon>
        <taxon>Gammaproteobacteria</taxon>
        <taxon>Oceanospirillales</taxon>
        <taxon>Halomonadaceae</taxon>
        <taxon>Kushneria</taxon>
    </lineage>
</organism>
<proteinExistence type="predicted"/>
<evidence type="ECO:0000313" key="2">
    <source>
        <dbReference type="EMBL" id="ARS52799.1"/>
    </source>
</evidence>
<gene>
    <name evidence="2" type="ORF">B9G99_07830</name>
</gene>
<feature type="domain" description="Amidase" evidence="1">
    <location>
        <begin position="35"/>
        <end position="453"/>
    </location>
</feature>
<evidence type="ECO:0000313" key="3">
    <source>
        <dbReference type="Proteomes" id="UP000250025"/>
    </source>
</evidence>
<protein>
    <recommendedName>
        <fullName evidence="1">Amidase domain-containing protein</fullName>
    </recommendedName>
</protein>
<evidence type="ECO:0000259" key="1">
    <source>
        <dbReference type="Pfam" id="PF01425"/>
    </source>
</evidence>
<dbReference type="Gene3D" id="3.90.1300.10">
    <property type="entry name" value="Amidase signature (AS) domain"/>
    <property type="match status" value="1"/>
</dbReference>
<keyword evidence="3" id="KW-1185">Reference proteome</keyword>
<name>A0A2Z2H5Y1_9GAMM</name>
<dbReference type="PANTHER" id="PTHR11895">
    <property type="entry name" value="TRANSAMIDASE"/>
    <property type="match status" value="1"/>
</dbReference>
<dbReference type="SUPFAM" id="SSF75304">
    <property type="entry name" value="Amidase signature (AS) enzymes"/>
    <property type="match status" value="1"/>
</dbReference>
<dbReference type="KEGG" id="kus:B9G99_07830"/>
<accession>A0A2Z2H5Y1</accession>
<dbReference type="InterPro" id="IPR020556">
    <property type="entry name" value="Amidase_CS"/>
</dbReference>
<reference evidence="2 3" key="1">
    <citation type="journal article" date="2017" name="Int. J. Syst. Evol. Microbiol.">
        <title>Kushneria konosiri sp. nov., isolated from the Korean salt-fermented seafood Daemi-jeot.</title>
        <authorList>
            <person name="Yun J.H."/>
            <person name="Park S.K."/>
            <person name="Lee J.Y."/>
            <person name="Jung M.J."/>
            <person name="Bae J.W."/>
        </authorList>
    </citation>
    <scope>NUCLEOTIDE SEQUENCE [LARGE SCALE GENOMIC DNA]</scope>
    <source>
        <strain evidence="2 3">X49</strain>
    </source>
</reference>